<dbReference type="STRING" id="1353952.A0A165JT70"/>
<evidence type="ECO:0000256" key="1">
    <source>
        <dbReference type="ARBA" id="ARBA00022618"/>
    </source>
</evidence>
<evidence type="ECO:0000256" key="5">
    <source>
        <dbReference type="ARBA" id="ARBA00022803"/>
    </source>
</evidence>
<dbReference type="SUPFAM" id="SSF81901">
    <property type="entry name" value="HCP-like"/>
    <property type="match status" value="1"/>
</dbReference>
<keyword evidence="2" id="KW-0677">Repeat</keyword>
<dbReference type="SMART" id="SM00028">
    <property type="entry name" value="TPR"/>
    <property type="match status" value="7"/>
</dbReference>
<feature type="repeat" description="TPR" evidence="7">
    <location>
        <begin position="387"/>
        <end position="420"/>
    </location>
</feature>
<evidence type="ECO:0000256" key="6">
    <source>
        <dbReference type="ARBA" id="ARBA00023306"/>
    </source>
</evidence>
<dbReference type="Pfam" id="PF04049">
    <property type="entry name" value="ANAPC8"/>
    <property type="match status" value="1"/>
</dbReference>
<dbReference type="Gene3D" id="1.25.40.10">
    <property type="entry name" value="Tetratricopeptide repeat domain"/>
    <property type="match status" value="2"/>
</dbReference>
<feature type="repeat" description="TPR" evidence="7">
    <location>
        <begin position="421"/>
        <end position="454"/>
    </location>
</feature>
<accession>A0A165JT70</accession>
<evidence type="ECO:0000259" key="9">
    <source>
        <dbReference type="Pfam" id="PF04049"/>
    </source>
</evidence>
<dbReference type="OrthoDB" id="10262026at2759"/>
<dbReference type="GO" id="GO:0005680">
    <property type="term" value="C:anaphase-promoting complex"/>
    <property type="evidence" value="ECO:0007669"/>
    <property type="project" value="InterPro"/>
</dbReference>
<feature type="region of interest" description="Disordered" evidence="8">
    <location>
        <begin position="63"/>
        <end position="84"/>
    </location>
</feature>
<evidence type="ECO:0000256" key="7">
    <source>
        <dbReference type="PROSITE-ProRule" id="PRU00339"/>
    </source>
</evidence>
<reference evidence="10 11" key="1">
    <citation type="journal article" date="2016" name="Mol. Biol. Evol.">
        <title>Comparative Genomics of Early-Diverging Mushroom-Forming Fungi Provides Insights into the Origins of Lignocellulose Decay Capabilities.</title>
        <authorList>
            <person name="Nagy L.G."/>
            <person name="Riley R."/>
            <person name="Tritt A."/>
            <person name="Adam C."/>
            <person name="Daum C."/>
            <person name="Floudas D."/>
            <person name="Sun H."/>
            <person name="Yadav J.S."/>
            <person name="Pangilinan J."/>
            <person name="Larsson K.H."/>
            <person name="Matsuura K."/>
            <person name="Barry K."/>
            <person name="Labutti K."/>
            <person name="Kuo R."/>
            <person name="Ohm R.A."/>
            <person name="Bhattacharya S.S."/>
            <person name="Shirouzu T."/>
            <person name="Yoshinaga Y."/>
            <person name="Martin F.M."/>
            <person name="Grigoriev I.V."/>
            <person name="Hibbett D.S."/>
        </authorList>
    </citation>
    <scope>NUCLEOTIDE SEQUENCE [LARGE SCALE GENOMIC DNA]</scope>
    <source>
        <strain evidence="10 11">HHB12733</strain>
    </source>
</reference>
<dbReference type="InterPro" id="IPR019734">
    <property type="entry name" value="TPR_rpt"/>
</dbReference>
<dbReference type="GO" id="GO:0031145">
    <property type="term" value="P:anaphase-promoting complex-dependent catabolic process"/>
    <property type="evidence" value="ECO:0007669"/>
    <property type="project" value="TreeGrafter"/>
</dbReference>
<gene>
    <name evidence="10" type="ORF">CALCODRAFT_490444</name>
</gene>
<evidence type="ECO:0000256" key="4">
    <source>
        <dbReference type="ARBA" id="ARBA00022786"/>
    </source>
</evidence>
<dbReference type="AlphaFoldDB" id="A0A165JT70"/>
<dbReference type="GO" id="GO:0045842">
    <property type="term" value="P:positive regulation of mitotic metaphase/anaphase transition"/>
    <property type="evidence" value="ECO:0007669"/>
    <property type="project" value="TreeGrafter"/>
</dbReference>
<evidence type="ECO:0000313" key="11">
    <source>
        <dbReference type="Proteomes" id="UP000076842"/>
    </source>
</evidence>
<dbReference type="Pfam" id="PF13181">
    <property type="entry name" value="TPR_8"/>
    <property type="match status" value="1"/>
</dbReference>
<dbReference type="InterPro" id="IPR007192">
    <property type="entry name" value="APC8"/>
</dbReference>
<dbReference type="InParanoid" id="A0A165JT70"/>
<keyword evidence="5 7" id="KW-0802">TPR repeat</keyword>
<dbReference type="Proteomes" id="UP000076842">
    <property type="component" value="Unassembled WGS sequence"/>
</dbReference>
<organism evidence="10 11">
    <name type="scientific">Calocera cornea HHB12733</name>
    <dbReference type="NCBI Taxonomy" id="1353952"/>
    <lineage>
        <taxon>Eukaryota</taxon>
        <taxon>Fungi</taxon>
        <taxon>Dikarya</taxon>
        <taxon>Basidiomycota</taxon>
        <taxon>Agaricomycotina</taxon>
        <taxon>Dacrymycetes</taxon>
        <taxon>Dacrymycetales</taxon>
        <taxon>Dacrymycetaceae</taxon>
        <taxon>Calocera</taxon>
    </lineage>
</organism>
<dbReference type="SUPFAM" id="SSF48452">
    <property type="entry name" value="TPR-like"/>
    <property type="match status" value="1"/>
</dbReference>
<sequence length="608" mass="68424">MASVDQYNAVVELRKSIDDCSDRGLTTAADWASELLNAIPCSFRRTVPVRNASRDNARSSFPLHLASTSTPIRPSGSNPNLSADSAMELTEDDAAPINLGEDEDDPDVIRRAQGLLARREILRAADVLRGCKSNLGRFLRLYARYLMSDKYADDRWNADQYSKSKWTPAPVNDALSDLINDIGSPSEPFLLFLKGILLFRAKKRAEALEALILSIRAYPCNWSCWLQLGLCIDSAEEFTRLQALLPSHFMTRIFTIKMSVDLFTATLENTVEAVDTLLESFPLSSFLKAQKALVFFNIRECEEAERIFDEIQAADPNRVDDMDVYSNVLYVLEKPTKLGDVARRMIKINKDRPEVCCLIGNYHSMRGDHEKAVLYFRRALTLDKSYIAAWTLVGHEYVEMKNPQAAIEAYRRAVDVNRKDYRAWYGLGQTYELLDMYSYSLHYYQRAAALRPYDSRMWQALATCYTALKRPVDALQCLKRALLGDDADQIQLYTRIASLLDSNGDRNLAATYHRKIVTACTTSNRPIGDYAKSLVALAQTILDSNSPEGLREAVEWMEQVRESSCEEAGAAGEMVRKLNVLASSLVMQSRVEGAPQAQTAQDTPLSAR</sequence>
<dbReference type="PANTHER" id="PTHR12558:SF10">
    <property type="entry name" value="CELL DIVISION CYCLE PROTEIN 23 HOMOLOG"/>
    <property type="match status" value="1"/>
</dbReference>
<dbReference type="PROSITE" id="PS50005">
    <property type="entry name" value="TPR"/>
    <property type="match status" value="3"/>
</dbReference>
<evidence type="ECO:0000256" key="3">
    <source>
        <dbReference type="ARBA" id="ARBA00022776"/>
    </source>
</evidence>
<feature type="domain" description="Cdc23" evidence="9">
    <location>
        <begin position="11"/>
        <end position="292"/>
    </location>
</feature>
<evidence type="ECO:0000313" key="10">
    <source>
        <dbReference type="EMBL" id="KZT62239.1"/>
    </source>
</evidence>
<dbReference type="GO" id="GO:0051301">
    <property type="term" value="P:cell division"/>
    <property type="evidence" value="ECO:0007669"/>
    <property type="project" value="UniProtKB-KW"/>
</dbReference>
<dbReference type="FunCoup" id="A0A165JT70">
    <property type="interactions" value="329"/>
</dbReference>
<evidence type="ECO:0000256" key="2">
    <source>
        <dbReference type="ARBA" id="ARBA00022737"/>
    </source>
</evidence>
<proteinExistence type="predicted"/>
<keyword evidence="6" id="KW-0131">Cell cycle</keyword>
<keyword evidence="3" id="KW-0498">Mitosis</keyword>
<dbReference type="InterPro" id="IPR011990">
    <property type="entry name" value="TPR-like_helical_dom_sf"/>
</dbReference>
<keyword evidence="11" id="KW-1185">Reference proteome</keyword>
<dbReference type="GO" id="GO:0016567">
    <property type="term" value="P:protein ubiquitination"/>
    <property type="evidence" value="ECO:0007669"/>
    <property type="project" value="TreeGrafter"/>
</dbReference>
<feature type="repeat" description="TPR" evidence="7">
    <location>
        <begin position="353"/>
        <end position="386"/>
    </location>
</feature>
<evidence type="ECO:0000256" key="8">
    <source>
        <dbReference type="SAM" id="MobiDB-lite"/>
    </source>
</evidence>
<feature type="compositionally biased region" description="Polar residues" evidence="8">
    <location>
        <begin position="66"/>
        <end position="83"/>
    </location>
</feature>
<protein>
    <submittedName>
        <fullName evidence="10">TPR-like protein</fullName>
    </submittedName>
</protein>
<keyword evidence="4" id="KW-0833">Ubl conjugation pathway</keyword>
<keyword evidence="1" id="KW-0132">Cell division</keyword>
<dbReference type="PANTHER" id="PTHR12558">
    <property type="entry name" value="CELL DIVISION CYCLE 16,23,27"/>
    <property type="match status" value="1"/>
</dbReference>
<name>A0A165JT70_9BASI</name>
<dbReference type="Pfam" id="PF13414">
    <property type="entry name" value="TPR_11"/>
    <property type="match status" value="1"/>
</dbReference>
<dbReference type="EMBL" id="KV423918">
    <property type="protein sequence ID" value="KZT62239.1"/>
    <property type="molecule type" value="Genomic_DNA"/>
</dbReference>